<dbReference type="SUPFAM" id="SSF81665">
    <property type="entry name" value="Calcium ATPase, transmembrane domain M"/>
    <property type="match status" value="1"/>
</dbReference>
<feature type="region of interest" description="Disordered" evidence="7">
    <location>
        <begin position="1"/>
        <end position="32"/>
    </location>
</feature>
<evidence type="ECO:0000256" key="2">
    <source>
        <dbReference type="ARBA" id="ARBA00022692"/>
    </source>
</evidence>
<keyword evidence="2 8" id="KW-0812">Transmembrane</keyword>
<evidence type="ECO:0000256" key="4">
    <source>
        <dbReference type="ARBA" id="ARBA00022842"/>
    </source>
</evidence>
<dbReference type="SUPFAM" id="SSF56784">
    <property type="entry name" value="HAD-like"/>
    <property type="match status" value="1"/>
</dbReference>
<dbReference type="PANTHER" id="PTHR24092">
    <property type="entry name" value="PROBABLE PHOSPHOLIPID-TRANSPORTING ATPASE"/>
    <property type="match status" value="1"/>
</dbReference>
<dbReference type="InterPro" id="IPR032630">
    <property type="entry name" value="P_typ_ATPase_c"/>
</dbReference>
<dbReference type="InterPro" id="IPR036412">
    <property type="entry name" value="HAD-like_sf"/>
</dbReference>
<reference evidence="10 11" key="1">
    <citation type="submission" date="2020-05" db="EMBL/GenBank/DDBJ databases">
        <title>Vigna angularis (adzuki bean) Var. LongXiaoDou No. 4 denovo assembly.</title>
        <authorList>
            <person name="Xiang H."/>
        </authorList>
    </citation>
    <scope>NUCLEOTIDE SEQUENCE [LARGE SCALE GENOMIC DNA]</scope>
    <source>
        <tissue evidence="10">Leaf</tissue>
    </source>
</reference>
<dbReference type="InterPro" id="IPR023214">
    <property type="entry name" value="HAD_sf"/>
</dbReference>
<dbReference type="GO" id="GO:0046872">
    <property type="term" value="F:metal ion binding"/>
    <property type="evidence" value="ECO:0007669"/>
    <property type="project" value="UniProtKB-KW"/>
</dbReference>
<keyword evidence="6 8" id="KW-0472">Membrane</keyword>
<dbReference type="Pfam" id="PF16212">
    <property type="entry name" value="PhoLip_ATPase_C"/>
    <property type="match status" value="1"/>
</dbReference>
<dbReference type="EMBL" id="JABFOF010000004">
    <property type="protein sequence ID" value="KAG2399074.1"/>
    <property type="molecule type" value="Genomic_DNA"/>
</dbReference>
<protein>
    <submittedName>
        <fullName evidence="10">Putative phospholipid-transporting ATPase</fullName>
    </submittedName>
</protein>
<comment type="caution">
    <text evidence="10">The sequence shown here is derived from an EMBL/GenBank/DDBJ whole genome shotgun (WGS) entry which is preliminary data.</text>
</comment>
<evidence type="ECO:0000259" key="9">
    <source>
        <dbReference type="Pfam" id="PF16212"/>
    </source>
</evidence>
<proteinExistence type="predicted"/>
<evidence type="ECO:0000256" key="5">
    <source>
        <dbReference type="ARBA" id="ARBA00022989"/>
    </source>
</evidence>
<dbReference type="PANTHER" id="PTHR24092:SF160">
    <property type="entry name" value="PHOSPHOLIPID-TRANSPORTING ATPASE"/>
    <property type="match status" value="1"/>
</dbReference>
<feature type="transmembrane region" description="Helical" evidence="8">
    <location>
        <begin position="336"/>
        <end position="355"/>
    </location>
</feature>
<dbReference type="GO" id="GO:0045332">
    <property type="term" value="P:phospholipid translocation"/>
    <property type="evidence" value="ECO:0007669"/>
    <property type="project" value="TreeGrafter"/>
</dbReference>
<feature type="transmembrane region" description="Helical" evidence="8">
    <location>
        <begin position="376"/>
        <end position="402"/>
    </location>
</feature>
<keyword evidence="4" id="KW-0460">Magnesium</keyword>
<dbReference type="GO" id="GO:0140326">
    <property type="term" value="F:ATPase-coupled intramembrane lipid transporter activity"/>
    <property type="evidence" value="ECO:0007669"/>
    <property type="project" value="TreeGrafter"/>
</dbReference>
<dbReference type="GO" id="GO:0005886">
    <property type="term" value="C:plasma membrane"/>
    <property type="evidence" value="ECO:0007669"/>
    <property type="project" value="TreeGrafter"/>
</dbReference>
<name>A0A8T0KHF0_PHAAN</name>
<comment type="subcellular location">
    <subcellularLocation>
        <location evidence="1">Membrane</location>
        <topology evidence="1">Multi-pass membrane protein</topology>
    </subcellularLocation>
</comment>
<evidence type="ECO:0000256" key="6">
    <source>
        <dbReference type="ARBA" id="ARBA00023136"/>
    </source>
</evidence>
<feature type="transmembrane region" description="Helical" evidence="8">
    <location>
        <begin position="218"/>
        <end position="238"/>
    </location>
</feature>
<accession>A0A8T0KHF0</accession>
<evidence type="ECO:0000256" key="8">
    <source>
        <dbReference type="SAM" id="Phobius"/>
    </source>
</evidence>
<evidence type="ECO:0000256" key="3">
    <source>
        <dbReference type="ARBA" id="ARBA00022723"/>
    </source>
</evidence>
<keyword evidence="3" id="KW-0479">Metal-binding</keyword>
<feature type="domain" description="P-type ATPase C-terminal" evidence="9">
    <location>
        <begin position="205"/>
        <end position="404"/>
    </location>
</feature>
<evidence type="ECO:0000313" key="10">
    <source>
        <dbReference type="EMBL" id="KAG2399074.1"/>
    </source>
</evidence>
<sequence>MVDRMGKRSSGKGSSGKKSSGNESSDKESFDKELSGVVWGRLVRDRLGLRTLILSYRELDEEEYKEFDEDKLQNGVPDCIDKLAQAKIKIWVLTGDKMETAINIGFSCRLLRQGMKQIIIHLDIPEIQALEKVGDKMAVVKLQVALCNLHFVEVLLVQVFGKITSCTWTLVLPEDVINGIATQTGSQHSIDLGREGCSDLKALMVYASFSGQPAYNDWFLSLYSVFFSSLPVIALGVLDQDVSARYCLKFPILYQEGVQNVLFSWRIVLSWMLNGFINATMIFFFCTKAIEPQAFDEEGRTAGRDMLGVTMYTCVVWVVNLQMALAIRYFTLIQHIFIWGSIAFWYLFLLAYGAMPPKFSTNVYQVFIETLATSPSFWAVTFFVAISTLIPYFTFSVIQMWFFPMYHQMVQWIRYERKTNATE</sequence>
<dbReference type="InterPro" id="IPR023298">
    <property type="entry name" value="ATPase_P-typ_TM_dom_sf"/>
</dbReference>
<evidence type="ECO:0000256" key="1">
    <source>
        <dbReference type="ARBA" id="ARBA00004141"/>
    </source>
</evidence>
<feature type="transmembrane region" description="Helical" evidence="8">
    <location>
        <begin position="307"/>
        <end position="330"/>
    </location>
</feature>
<dbReference type="AlphaFoldDB" id="A0A8T0KHF0"/>
<organism evidence="10 11">
    <name type="scientific">Phaseolus angularis</name>
    <name type="common">Azuki bean</name>
    <name type="synonym">Vigna angularis</name>
    <dbReference type="NCBI Taxonomy" id="3914"/>
    <lineage>
        <taxon>Eukaryota</taxon>
        <taxon>Viridiplantae</taxon>
        <taxon>Streptophyta</taxon>
        <taxon>Embryophyta</taxon>
        <taxon>Tracheophyta</taxon>
        <taxon>Spermatophyta</taxon>
        <taxon>Magnoliopsida</taxon>
        <taxon>eudicotyledons</taxon>
        <taxon>Gunneridae</taxon>
        <taxon>Pentapetalae</taxon>
        <taxon>rosids</taxon>
        <taxon>fabids</taxon>
        <taxon>Fabales</taxon>
        <taxon>Fabaceae</taxon>
        <taxon>Papilionoideae</taxon>
        <taxon>50 kb inversion clade</taxon>
        <taxon>NPAAA clade</taxon>
        <taxon>indigoferoid/millettioid clade</taxon>
        <taxon>Phaseoleae</taxon>
        <taxon>Vigna</taxon>
    </lineage>
</organism>
<keyword evidence="5 8" id="KW-1133">Transmembrane helix</keyword>
<evidence type="ECO:0000313" key="11">
    <source>
        <dbReference type="Proteomes" id="UP000743370"/>
    </source>
</evidence>
<gene>
    <name evidence="10" type="ORF">HKW66_Vig0084440</name>
</gene>
<feature type="transmembrane region" description="Helical" evidence="8">
    <location>
        <begin position="263"/>
        <end position="286"/>
    </location>
</feature>
<dbReference type="Gene3D" id="3.40.50.1000">
    <property type="entry name" value="HAD superfamily/HAD-like"/>
    <property type="match status" value="1"/>
</dbReference>
<evidence type="ECO:0000256" key="7">
    <source>
        <dbReference type="SAM" id="MobiDB-lite"/>
    </source>
</evidence>
<dbReference type="Proteomes" id="UP000743370">
    <property type="component" value="Unassembled WGS sequence"/>
</dbReference>